<keyword evidence="1" id="KW-1133">Transmembrane helix</keyword>
<feature type="transmembrane region" description="Helical" evidence="1">
    <location>
        <begin position="79"/>
        <end position="101"/>
    </location>
</feature>
<evidence type="ECO:0000256" key="1">
    <source>
        <dbReference type="SAM" id="Phobius"/>
    </source>
</evidence>
<protein>
    <recommendedName>
        <fullName evidence="3">Glycosyltransferase 2-like domain-containing protein</fullName>
    </recommendedName>
</protein>
<dbReference type="SUPFAM" id="SSF53448">
    <property type="entry name" value="Nucleotide-diphospho-sugar transferases"/>
    <property type="match status" value="1"/>
</dbReference>
<evidence type="ECO:0008006" key="3">
    <source>
        <dbReference type="Google" id="ProtNLM"/>
    </source>
</evidence>
<dbReference type="EMBL" id="BARU01031460">
    <property type="protein sequence ID" value="GAH74701.1"/>
    <property type="molecule type" value="Genomic_DNA"/>
</dbReference>
<name>X1HX12_9ZZZZ</name>
<reference evidence="2" key="1">
    <citation type="journal article" date="2014" name="Front. Microbiol.">
        <title>High frequency of phylogenetically diverse reductive dehalogenase-homologous genes in deep subseafloor sedimentary metagenomes.</title>
        <authorList>
            <person name="Kawai M."/>
            <person name="Futagami T."/>
            <person name="Toyoda A."/>
            <person name="Takaki Y."/>
            <person name="Nishi S."/>
            <person name="Hori S."/>
            <person name="Arai W."/>
            <person name="Tsubouchi T."/>
            <person name="Morono Y."/>
            <person name="Uchiyama I."/>
            <person name="Ito T."/>
            <person name="Fujiyama A."/>
            <person name="Inagaki F."/>
            <person name="Takami H."/>
        </authorList>
    </citation>
    <scope>NUCLEOTIDE SEQUENCE</scope>
    <source>
        <strain evidence="2">Expedition CK06-06</strain>
    </source>
</reference>
<feature type="transmembrane region" description="Helical" evidence="1">
    <location>
        <begin position="135"/>
        <end position="158"/>
    </location>
</feature>
<gene>
    <name evidence="2" type="ORF">S03H2_49753</name>
</gene>
<feature type="non-terminal residue" evidence="2">
    <location>
        <position position="1"/>
    </location>
</feature>
<sequence>PFVCYRKEIFGKIGLFDTSFNYGQDAEFNIRVINAGYKLLYTPDTKIHHYKPVSLKNLFRKMYLYGDARGKIMKKHKNIGLFHIMPVFFILGIIGSIVLFVANVISLWLIVLGICGYFGISIISIVRVTKDIKSWVLSLLIYPTIHFGYGIGIIKGMILSKI</sequence>
<accession>X1HX12</accession>
<dbReference type="Gene3D" id="3.90.550.10">
    <property type="entry name" value="Spore Coat Polysaccharide Biosynthesis Protein SpsA, Chain A"/>
    <property type="match status" value="1"/>
</dbReference>
<dbReference type="AlphaFoldDB" id="X1HX12"/>
<dbReference type="InterPro" id="IPR029044">
    <property type="entry name" value="Nucleotide-diphossugar_trans"/>
</dbReference>
<proteinExistence type="predicted"/>
<keyword evidence="1" id="KW-0472">Membrane</keyword>
<organism evidence="2">
    <name type="scientific">marine sediment metagenome</name>
    <dbReference type="NCBI Taxonomy" id="412755"/>
    <lineage>
        <taxon>unclassified sequences</taxon>
        <taxon>metagenomes</taxon>
        <taxon>ecological metagenomes</taxon>
    </lineage>
</organism>
<comment type="caution">
    <text evidence="2">The sequence shown here is derived from an EMBL/GenBank/DDBJ whole genome shotgun (WGS) entry which is preliminary data.</text>
</comment>
<evidence type="ECO:0000313" key="2">
    <source>
        <dbReference type="EMBL" id="GAH74701.1"/>
    </source>
</evidence>
<feature type="transmembrane region" description="Helical" evidence="1">
    <location>
        <begin position="107"/>
        <end position="128"/>
    </location>
</feature>
<keyword evidence="1" id="KW-0812">Transmembrane</keyword>